<keyword evidence="3" id="KW-1185">Reference proteome</keyword>
<reference evidence="2 3" key="1">
    <citation type="submission" date="2018-05" db="EMBL/GenBank/DDBJ databases">
        <title>The Hungate 1000. A catalogue of reference genomes from the rumen microbiome.</title>
        <authorList>
            <person name="Kelly W."/>
        </authorList>
    </citation>
    <scope>NUCLEOTIDE SEQUENCE [LARGE SCALE GENOMIC DNA]</scope>
    <source>
        <strain evidence="2 3">NLAE-zl-C242</strain>
    </source>
</reference>
<dbReference type="GO" id="GO:0004853">
    <property type="term" value="F:uroporphyrinogen decarboxylase activity"/>
    <property type="evidence" value="ECO:0007669"/>
    <property type="project" value="InterPro"/>
</dbReference>
<evidence type="ECO:0000259" key="1">
    <source>
        <dbReference type="Pfam" id="PF01208"/>
    </source>
</evidence>
<dbReference type="OrthoDB" id="9815759at2"/>
<evidence type="ECO:0000313" key="3">
    <source>
        <dbReference type="Proteomes" id="UP000245845"/>
    </source>
</evidence>
<dbReference type="AlphaFoldDB" id="A0A2Y9BP85"/>
<dbReference type="GO" id="GO:0006779">
    <property type="term" value="P:porphyrin-containing compound biosynthetic process"/>
    <property type="evidence" value="ECO:0007669"/>
    <property type="project" value="InterPro"/>
</dbReference>
<gene>
    <name evidence="2" type="ORF">A8806_12417</name>
</gene>
<dbReference type="Proteomes" id="UP000245845">
    <property type="component" value="Unassembled WGS sequence"/>
</dbReference>
<dbReference type="Pfam" id="PF01208">
    <property type="entry name" value="URO-D"/>
    <property type="match status" value="1"/>
</dbReference>
<feature type="domain" description="Uroporphyrinogen decarboxylase (URO-D)" evidence="1">
    <location>
        <begin position="125"/>
        <end position="338"/>
    </location>
</feature>
<organism evidence="2 3">
    <name type="scientific">Faecalicatena orotica</name>
    <dbReference type="NCBI Taxonomy" id="1544"/>
    <lineage>
        <taxon>Bacteria</taxon>
        <taxon>Bacillati</taxon>
        <taxon>Bacillota</taxon>
        <taxon>Clostridia</taxon>
        <taxon>Lachnospirales</taxon>
        <taxon>Lachnospiraceae</taxon>
        <taxon>Faecalicatena</taxon>
    </lineage>
</organism>
<protein>
    <submittedName>
        <fullName evidence="2">Uroporphyrinogen decarboxylase</fullName>
    </submittedName>
</protein>
<dbReference type="InterPro" id="IPR000257">
    <property type="entry name" value="Uroporphyrinogen_deCOase"/>
</dbReference>
<dbReference type="EMBL" id="QGDL01000024">
    <property type="protein sequence ID" value="PWJ19055.1"/>
    <property type="molecule type" value="Genomic_DNA"/>
</dbReference>
<accession>A0A2Y9BP85</accession>
<dbReference type="PANTHER" id="PTHR47099:SF1">
    <property type="entry name" value="METHYLCOBAMIDE:COM METHYLTRANSFERASE MTBA"/>
    <property type="match status" value="1"/>
</dbReference>
<name>A0A2Y9BP85_9FIRM</name>
<dbReference type="SUPFAM" id="SSF51726">
    <property type="entry name" value="UROD/MetE-like"/>
    <property type="match status" value="1"/>
</dbReference>
<dbReference type="Gene3D" id="3.20.20.210">
    <property type="match status" value="1"/>
</dbReference>
<comment type="caution">
    <text evidence="2">The sequence shown here is derived from an EMBL/GenBank/DDBJ whole genome shotgun (WGS) entry which is preliminary data.</text>
</comment>
<dbReference type="InterPro" id="IPR052024">
    <property type="entry name" value="Methanogen_methyltrans"/>
</dbReference>
<sequence length="349" mass="40388">MNSRERVMAAIRHQKVDRIPMFMDCTTLDVTEALVKGLGCLTEEEMHKKLQIDCRWCVCMDDFISRNAYEEGTFFDMWGVEKTVYGGIPAAHPLSHLESIEDIENYRHWPDPDQIDYDKYIEKMEQFQDYAVFGGMWSPFLEQASMLVGMENLMMLMYDDPELVEALLDKIVNFYLECNKRMFEKAGNLMQIYFMGDDYGTQNSLLYSPDMFRRFIKPRLKKLYDLAKSYGYVVQQHSCGSVVKIIPDLIEIGLDGLHPIQVSAAGMELKEIKRQFGKQLYFAGSMDAMHLLIDGTDEEVEERIKDTMSLFDNGGFIFGPSQGFLPEIPTERIIKMYELGCFYGNKGEK</sequence>
<dbReference type="RefSeq" id="WP_109733917.1">
    <property type="nucleotide sequence ID" value="NZ_BAAACK010000028.1"/>
</dbReference>
<dbReference type="PANTHER" id="PTHR47099">
    <property type="entry name" value="METHYLCOBAMIDE:COM METHYLTRANSFERASE MTBA"/>
    <property type="match status" value="1"/>
</dbReference>
<evidence type="ECO:0000313" key="2">
    <source>
        <dbReference type="EMBL" id="PWJ19055.1"/>
    </source>
</evidence>
<proteinExistence type="predicted"/>
<dbReference type="InterPro" id="IPR038071">
    <property type="entry name" value="UROD/MetE-like_sf"/>
</dbReference>